<feature type="active site" description="Charge relay system" evidence="5">
    <location>
        <position position="212"/>
    </location>
</feature>
<dbReference type="SUPFAM" id="SSF52743">
    <property type="entry name" value="Subtilisin-like"/>
    <property type="match status" value="1"/>
</dbReference>
<organism evidence="7 8">
    <name type="scientific">Metarhizium guizhouense (strain ARSEF 977)</name>
    <dbReference type="NCBI Taxonomy" id="1276136"/>
    <lineage>
        <taxon>Eukaryota</taxon>
        <taxon>Fungi</taxon>
        <taxon>Dikarya</taxon>
        <taxon>Ascomycota</taxon>
        <taxon>Pezizomycotina</taxon>
        <taxon>Sordariomycetes</taxon>
        <taxon>Hypocreomycetidae</taxon>
        <taxon>Hypocreales</taxon>
        <taxon>Clavicipitaceae</taxon>
        <taxon>Metarhizium</taxon>
    </lineage>
</organism>
<evidence type="ECO:0000256" key="2">
    <source>
        <dbReference type="ARBA" id="ARBA00022670"/>
    </source>
</evidence>
<accession>A0A0B4GGL5</accession>
<evidence type="ECO:0000313" key="7">
    <source>
        <dbReference type="EMBL" id="KID86185.1"/>
    </source>
</evidence>
<evidence type="ECO:0000256" key="3">
    <source>
        <dbReference type="ARBA" id="ARBA00022801"/>
    </source>
</evidence>
<dbReference type="OrthoDB" id="10256524at2759"/>
<dbReference type="PANTHER" id="PTHR43399:SF4">
    <property type="entry name" value="CELL WALL-ASSOCIATED PROTEASE"/>
    <property type="match status" value="1"/>
</dbReference>
<dbReference type="InterPro" id="IPR034058">
    <property type="entry name" value="TagA/B/C/D_pept_dom"/>
</dbReference>
<dbReference type="SUPFAM" id="SSF49785">
    <property type="entry name" value="Galactose-binding domain-like"/>
    <property type="match status" value="1"/>
</dbReference>
<dbReference type="InterPro" id="IPR000209">
    <property type="entry name" value="Peptidase_S8/S53_dom"/>
</dbReference>
<reference evidence="7 8" key="1">
    <citation type="journal article" date="2014" name="Proc. Natl. Acad. Sci. U.S.A.">
        <title>Trajectory and genomic determinants of fungal-pathogen speciation and host adaptation.</title>
        <authorList>
            <person name="Hu X."/>
            <person name="Xiao G."/>
            <person name="Zheng P."/>
            <person name="Shang Y."/>
            <person name="Su Y."/>
            <person name="Zhang X."/>
            <person name="Liu X."/>
            <person name="Zhan S."/>
            <person name="St Leger R.J."/>
            <person name="Wang C."/>
        </authorList>
    </citation>
    <scope>NUCLEOTIDE SEQUENCE [LARGE SCALE GENOMIC DNA]</scope>
    <source>
        <strain evidence="7 8">ARSEF 977</strain>
    </source>
</reference>
<dbReference type="CDD" id="cd04842">
    <property type="entry name" value="Peptidases_S8_Kp43_protease"/>
    <property type="match status" value="1"/>
</dbReference>
<dbReference type="InterPro" id="IPR008979">
    <property type="entry name" value="Galactose-bd-like_sf"/>
</dbReference>
<dbReference type="InterPro" id="IPR023828">
    <property type="entry name" value="Peptidase_S8_Ser-AS"/>
</dbReference>
<dbReference type="GO" id="GO:0004252">
    <property type="term" value="F:serine-type endopeptidase activity"/>
    <property type="evidence" value="ECO:0007669"/>
    <property type="project" value="UniProtKB-UniRule"/>
</dbReference>
<keyword evidence="3 5" id="KW-0378">Hydrolase</keyword>
<evidence type="ECO:0000256" key="5">
    <source>
        <dbReference type="PROSITE-ProRule" id="PRU01240"/>
    </source>
</evidence>
<feature type="active site" description="Charge relay system" evidence="5">
    <location>
        <position position="250"/>
    </location>
</feature>
<evidence type="ECO:0000259" key="6">
    <source>
        <dbReference type="Pfam" id="PF00082"/>
    </source>
</evidence>
<comment type="caution">
    <text evidence="7">The sequence shown here is derived from an EMBL/GenBank/DDBJ whole genome shotgun (WGS) entry which is preliminary data.</text>
</comment>
<feature type="active site" description="Charge relay system" evidence="5">
    <location>
        <position position="448"/>
    </location>
</feature>
<proteinExistence type="inferred from homology"/>
<keyword evidence="4 5" id="KW-0720">Serine protease</keyword>
<dbReference type="PROSITE" id="PS00137">
    <property type="entry name" value="SUBTILASE_HIS"/>
    <property type="match status" value="1"/>
</dbReference>
<dbReference type="EMBL" id="AZNH01000023">
    <property type="protein sequence ID" value="KID86185.1"/>
    <property type="molecule type" value="Genomic_DNA"/>
</dbReference>
<evidence type="ECO:0000313" key="8">
    <source>
        <dbReference type="Proteomes" id="UP000031192"/>
    </source>
</evidence>
<dbReference type="Proteomes" id="UP000031192">
    <property type="component" value="Unassembled WGS sequence"/>
</dbReference>
<dbReference type="InterPro" id="IPR022398">
    <property type="entry name" value="Peptidase_S8_His-AS"/>
</dbReference>
<comment type="similarity">
    <text evidence="1 5">Belongs to the peptidase S8 family.</text>
</comment>
<protein>
    <submittedName>
        <fullName evidence="7">KP-43 peptidase</fullName>
    </submittedName>
</protein>
<dbReference type="InterPro" id="IPR015500">
    <property type="entry name" value="Peptidase_S8_subtilisin-rel"/>
</dbReference>
<keyword evidence="8" id="KW-1185">Reference proteome</keyword>
<dbReference type="GO" id="GO:0006508">
    <property type="term" value="P:proteolysis"/>
    <property type="evidence" value="ECO:0007669"/>
    <property type="project" value="UniProtKB-KW"/>
</dbReference>
<keyword evidence="2 5" id="KW-0645">Protease</keyword>
<sequence length="644" mass="69731">MSTQVIVNGNELSTAVPSTSDTRSTDFIVVRGINRISADNKRELAKKGAAVTEYLGNDIYLCHYKPSNLQPIRDLPFVAQANIFPHDVKKSRSIINAIKSSESEGHPQKTFNVEIFLHKGEEVSESVIKELSEKTDIVPKDIVAEENVIKLAADASTIDKIVEVDAIKAIEESIKPKLFNDISREDIGIVYPRVSPLGVNYEGQDQVIAIADTGFDTGSKDDPHPAFRERILALLSNKQRAGRTDDPVGHGTHVSGSALGDGWSDRMGGSIQGAAPKASLVLQSMLDSDDVNIRIPGDLTGLFEEAYSYGARTSCNSWGGKLAILPDTVRYVIVFAAGNDGEEMSGYSKMSQIGSTSAAKNSICVGATESRRPSIGQKYNPGELIGHPDKIAYTSSRGLTFHKIIKPDVVAPGVAILSTCSRHEAMANRRELFGQTDDDEWMFFSGTSMAAPLVSGCCAVLREALQSKNKTASPSAALVKALLINGADDLKLPKPDQGFGRVNLKESLRCVVESGPGEQVGWEQFGFEDVGGENALKEEETWPRDPKKIDFTGDHTGTLKVTLAYSDPPGENLQNNLMLKVLIEQQSGVAEEQRGDEGFVAENNVEQVKWDITSKDKAASITVTAERIAQLEGSQSFAVVWGIY</sequence>
<dbReference type="HOGENOM" id="CLU_011786_1_0_1"/>
<dbReference type="PANTHER" id="PTHR43399">
    <property type="entry name" value="SUBTILISIN-RELATED"/>
    <property type="match status" value="1"/>
</dbReference>
<dbReference type="PROSITE" id="PS00138">
    <property type="entry name" value="SUBTILASE_SER"/>
    <property type="match status" value="1"/>
</dbReference>
<dbReference type="AlphaFoldDB" id="A0A0B4GGL5"/>
<dbReference type="InterPro" id="IPR051048">
    <property type="entry name" value="Peptidase_S8/S53_subtilisin"/>
</dbReference>
<dbReference type="PROSITE" id="PS51892">
    <property type="entry name" value="SUBTILASE"/>
    <property type="match status" value="1"/>
</dbReference>
<evidence type="ECO:0000256" key="4">
    <source>
        <dbReference type="ARBA" id="ARBA00022825"/>
    </source>
</evidence>
<feature type="domain" description="Peptidase S8/S53" evidence="6">
    <location>
        <begin position="203"/>
        <end position="500"/>
    </location>
</feature>
<evidence type="ECO:0000256" key="1">
    <source>
        <dbReference type="ARBA" id="ARBA00011073"/>
    </source>
</evidence>
<name>A0A0B4GGL5_METGA</name>
<dbReference type="PRINTS" id="PR00723">
    <property type="entry name" value="SUBTILISIN"/>
</dbReference>
<dbReference type="Gene3D" id="2.60.120.380">
    <property type="match status" value="1"/>
</dbReference>
<gene>
    <name evidence="7" type="ORF">MGU_06618</name>
</gene>
<dbReference type="Gene3D" id="3.40.50.200">
    <property type="entry name" value="Peptidase S8/S53 domain"/>
    <property type="match status" value="1"/>
</dbReference>
<dbReference type="Pfam" id="PF00082">
    <property type="entry name" value="Peptidase_S8"/>
    <property type="match status" value="1"/>
</dbReference>
<dbReference type="InterPro" id="IPR036852">
    <property type="entry name" value="Peptidase_S8/S53_dom_sf"/>
</dbReference>